<feature type="compositionally biased region" description="Polar residues" evidence="1">
    <location>
        <begin position="255"/>
        <end position="265"/>
    </location>
</feature>
<keyword evidence="3" id="KW-1185">Reference proteome</keyword>
<proteinExistence type="predicted"/>
<reference evidence="2" key="1">
    <citation type="submission" date="2022-04" db="EMBL/GenBank/DDBJ databases">
        <title>Carnegiea gigantea Genome sequencing and assembly v2.</title>
        <authorList>
            <person name="Copetti D."/>
            <person name="Sanderson M.J."/>
            <person name="Burquez A."/>
            <person name="Wojciechowski M.F."/>
        </authorList>
    </citation>
    <scope>NUCLEOTIDE SEQUENCE</scope>
    <source>
        <strain evidence="2">SGP5-SGP5p</strain>
        <tissue evidence="2">Aerial part</tissue>
    </source>
</reference>
<comment type="caution">
    <text evidence="2">The sequence shown here is derived from an EMBL/GenBank/DDBJ whole genome shotgun (WGS) entry which is preliminary data.</text>
</comment>
<organism evidence="2 3">
    <name type="scientific">Carnegiea gigantea</name>
    <dbReference type="NCBI Taxonomy" id="171969"/>
    <lineage>
        <taxon>Eukaryota</taxon>
        <taxon>Viridiplantae</taxon>
        <taxon>Streptophyta</taxon>
        <taxon>Embryophyta</taxon>
        <taxon>Tracheophyta</taxon>
        <taxon>Spermatophyta</taxon>
        <taxon>Magnoliopsida</taxon>
        <taxon>eudicotyledons</taxon>
        <taxon>Gunneridae</taxon>
        <taxon>Pentapetalae</taxon>
        <taxon>Caryophyllales</taxon>
        <taxon>Cactineae</taxon>
        <taxon>Cactaceae</taxon>
        <taxon>Cactoideae</taxon>
        <taxon>Echinocereeae</taxon>
        <taxon>Carnegiea</taxon>
    </lineage>
</organism>
<evidence type="ECO:0000256" key="1">
    <source>
        <dbReference type="SAM" id="MobiDB-lite"/>
    </source>
</evidence>
<gene>
    <name evidence="2" type="ORF">Cgig2_006335</name>
</gene>
<evidence type="ECO:0000313" key="3">
    <source>
        <dbReference type="Proteomes" id="UP001153076"/>
    </source>
</evidence>
<name>A0A9Q1GKD6_9CARY</name>
<dbReference type="Proteomes" id="UP001153076">
    <property type="component" value="Unassembled WGS sequence"/>
</dbReference>
<evidence type="ECO:0000313" key="2">
    <source>
        <dbReference type="EMBL" id="KAJ8421064.1"/>
    </source>
</evidence>
<accession>A0A9Q1GKD6</accession>
<feature type="region of interest" description="Disordered" evidence="1">
    <location>
        <begin position="246"/>
        <end position="285"/>
    </location>
</feature>
<dbReference type="EMBL" id="JAKOGI010002943">
    <property type="protein sequence ID" value="KAJ8421064.1"/>
    <property type="molecule type" value="Genomic_DNA"/>
</dbReference>
<sequence>MYLLSLLVDEALPLLPTALGISCHLLWSGVPVRSEPKKKLTNIGTTSTLGKVLKDKKTRRGKKEIVRKKVQLRELIQRFPITRLSLPPLRAIHGLYGLSHKLGIGQGLSSSQLEVAACLSFLGRRFPKGVPNRPTLSGMFPQPSSRRRKRKSYFQWFTFNFFLMAVINPDLFPRLLEGPLDSMHKAKRTCRATIHFAGGSFTVGSTSRITKVYPPGKRYCFSRVILFSVGMTFGLGNRLPGPSCRSEKVGAPGNSGPSATISGTNAIGKRPFLLSTDLPGAKGPS</sequence>
<protein>
    <submittedName>
        <fullName evidence="2">Uncharacterized protein</fullName>
    </submittedName>
</protein>
<dbReference type="AlphaFoldDB" id="A0A9Q1GKD6"/>